<evidence type="ECO:0000256" key="6">
    <source>
        <dbReference type="RuleBase" id="RU004504"/>
    </source>
</evidence>
<evidence type="ECO:0000313" key="8">
    <source>
        <dbReference type="EMBL" id="XCI28732.1"/>
    </source>
</evidence>
<comment type="cofactor">
    <cofactor evidence="1 6">
        <name>pyridoxal 5'-phosphate</name>
        <dbReference type="ChEBI" id="CHEBI:597326"/>
    </cofactor>
</comment>
<dbReference type="AlphaFoldDB" id="A0AAU8HT34"/>
<evidence type="ECO:0000256" key="4">
    <source>
        <dbReference type="ARBA" id="ARBA00022898"/>
    </source>
</evidence>
<dbReference type="InterPro" id="IPR015424">
    <property type="entry name" value="PyrdxlP-dep_Trfase"/>
</dbReference>
<keyword evidence="8" id="KW-0032">Aminotransferase</keyword>
<dbReference type="InterPro" id="IPR020578">
    <property type="entry name" value="Aminotrans_V_PyrdxlP_BS"/>
</dbReference>
<dbReference type="Gene3D" id="3.90.1150.10">
    <property type="entry name" value="Aspartate Aminotransferase, domain 1"/>
    <property type="match status" value="1"/>
</dbReference>
<dbReference type="GO" id="GO:0031071">
    <property type="term" value="F:cysteine desulfurase activity"/>
    <property type="evidence" value="ECO:0007669"/>
    <property type="project" value="UniProtKB-EC"/>
</dbReference>
<dbReference type="SUPFAM" id="SSF53383">
    <property type="entry name" value="PLP-dependent transferases"/>
    <property type="match status" value="1"/>
</dbReference>
<dbReference type="EC" id="2.8.1.7" evidence="3"/>
<dbReference type="RefSeq" id="WP_353893284.1">
    <property type="nucleotide sequence ID" value="NZ_CP159485.1"/>
</dbReference>
<gene>
    <name evidence="8" type="ORF">PRVXH_002707</name>
</gene>
<dbReference type="InterPro" id="IPR010969">
    <property type="entry name" value="Cys_dSase-rel_unknwn_funct"/>
</dbReference>
<evidence type="ECO:0000256" key="1">
    <source>
        <dbReference type="ARBA" id="ARBA00001933"/>
    </source>
</evidence>
<dbReference type="EMBL" id="CP159485">
    <property type="protein sequence ID" value="XCI28732.1"/>
    <property type="molecule type" value="Genomic_DNA"/>
</dbReference>
<evidence type="ECO:0000256" key="3">
    <source>
        <dbReference type="ARBA" id="ARBA00012239"/>
    </source>
</evidence>
<evidence type="ECO:0000256" key="2">
    <source>
        <dbReference type="ARBA" id="ARBA00010447"/>
    </source>
</evidence>
<evidence type="ECO:0000259" key="7">
    <source>
        <dbReference type="Pfam" id="PF00266"/>
    </source>
</evidence>
<name>A0AAU8HT34_9FIRM</name>
<comment type="similarity">
    <text evidence="2">Belongs to the class-V pyridoxal-phosphate-dependent aminotransferase family. Csd subfamily.</text>
</comment>
<accession>A0AAU8HT34</accession>
<dbReference type="PROSITE" id="PS00595">
    <property type="entry name" value="AA_TRANSFER_CLASS_5"/>
    <property type="match status" value="1"/>
</dbReference>
<dbReference type="NCBIfam" id="TIGR01977">
    <property type="entry name" value="am_tr_V_EF2568"/>
    <property type="match status" value="1"/>
</dbReference>
<proteinExistence type="inferred from homology"/>
<dbReference type="InterPro" id="IPR000192">
    <property type="entry name" value="Aminotrans_V_dom"/>
</dbReference>
<sequence length="376" mass="41413">MIYLDNAATTFPKPESVYKAHDYALRNYGANPGRGGHSYSREAAKAIFIVREKLAEFLGANSSSQIIFSSSATEAMSTILFGSLRKGDHVVTTQLEHNAVWRPLNYLKENKGVEVSYCNHIDASYIDLNDLKNKLKQNTKLVIINHVSNVFGVEQDIEAINKVVKENSNAKLVVDGAQSAGTHKVNVNSLDIDAFIFAGHKSLYGPVGTGGFYLKKDWILEPLKIGGTGSNSENMGVPKSGPERYESGTANTPGIWALGAGIDFINEKGIENIFQHKIQLSHLLIEGLRDLEAKTYYNKNSTVTSFNIENLDSTEVAFILDDLHNIIVRAGLHCSPIAHKNFNTAKQGTIRVSPGYFNTKEEIEILLEAVKELKRG</sequence>
<feature type="domain" description="Aminotransferase class V" evidence="7">
    <location>
        <begin position="2"/>
        <end position="366"/>
    </location>
</feature>
<dbReference type="GO" id="GO:0008483">
    <property type="term" value="F:transaminase activity"/>
    <property type="evidence" value="ECO:0007669"/>
    <property type="project" value="UniProtKB-KW"/>
</dbReference>
<reference evidence="8" key="2">
    <citation type="submission" date="2024-06" db="EMBL/GenBank/DDBJ databases">
        <authorList>
            <person name="Petrova K.O."/>
            <person name="Toshchakov S.V."/>
            <person name="Boltjanskaja Y.V."/>
            <person name="Kevbrin V.V."/>
        </authorList>
    </citation>
    <scope>NUCLEOTIDE SEQUENCE</scope>
    <source>
        <strain evidence="8">Z-710</strain>
    </source>
</reference>
<reference evidence="8" key="1">
    <citation type="journal article" date="2018" name="Antonie Van Leeuwenhoek">
        <title>Proteinivorax hydrogeniformans sp. nov., an anaerobic, haloalkaliphilic bacterium fermenting proteinaceous compounds with high hydrogen production.</title>
        <authorList>
            <person name="Boltyanskaya Y."/>
            <person name="Detkova E."/>
            <person name="Pimenov N."/>
            <person name="Kevbrin V."/>
        </authorList>
    </citation>
    <scope>NUCLEOTIDE SEQUENCE</scope>
    <source>
        <strain evidence="8">Z-710</strain>
    </source>
</reference>
<dbReference type="InterPro" id="IPR015422">
    <property type="entry name" value="PyrdxlP-dep_Trfase_small"/>
</dbReference>
<protein>
    <recommendedName>
        <fullName evidence="3">cysteine desulfurase</fullName>
        <ecNumber evidence="3">2.8.1.7</ecNumber>
    </recommendedName>
</protein>
<dbReference type="Pfam" id="PF00266">
    <property type="entry name" value="Aminotran_5"/>
    <property type="match status" value="1"/>
</dbReference>
<organism evidence="8">
    <name type="scientific">Proteinivorax hydrogeniformans</name>
    <dbReference type="NCBI Taxonomy" id="1826727"/>
    <lineage>
        <taxon>Bacteria</taxon>
        <taxon>Bacillati</taxon>
        <taxon>Bacillota</taxon>
        <taxon>Clostridia</taxon>
        <taxon>Eubacteriales</taxon>
        <taxon>Proteinivoracaceae</taxon>
        <taxon>Proteinivorax</taxon>
    </lineage>
</organism>
<evidence type="ECO:0000256" key="5">
    <source>
        <dbReference type="ARBA" id="ARBA00050776"/>
    </source>
</evidence>
<dbReference type="PANTHER" id="PTHR43586">
    <property type="entry name" value="CYSTEINE DESULFURASE"/>
    <property type="match status" value="1"/>
</dbReference>
<dbReference type="PANTHER" id="PTHR43586:SF4">
    <property type="entry name" value="ISOPENICILLIN N EPIMERASE"/>
    <property type="match status" value="1"/>
</dbReference>
<keyword evidence="8" id="KW-0808">Transferase</keyword>
<keyword evidence="4" id="KW-0663">Pyridoxal phosphate</keyword>
<dbReference type="PIRSF" id="PIRSF005572">
    <property type="entry name" value="NifS"/>
    <property type="match status" value="1"/>
</dbReference>
<comment type="catalytic activity">
    <reaction evidence="5">
        <text>(sulfur carrier)-H + L-cysteine = (sulfur carrier)-SH + L-alanine</text>
        <dbReference type="Rhea" id="RHEA:43892"/>
        <dbReference type="Rhea" id="RHEA-COMP:14737"/>
        <dbReference type="Rhea" id="RHEA-COMP:14739"/>
        <dbReference type="ChEBI" id="CHEBI:29917"/>
        <dbReference type="ChEBI" id="CHEBI:35235"/>
        <dbReference type="ChEBI" id="CHEBI:57972"/>
        <dbReference type="ChEBI" id="CHEBI:64428"/>
        <dbReference type="EC" id="2.8.1.7"/>
    </reaction>
</comment>
<dbReference type="InterPro" id="IPR015421">
    <property type="entry name" value="PyrdxlP-dep_Trfase_major"/>
</dbReference>
<dbReference type="InterPro" id="IPR016454">
    <property type="entry name" value="Cysteine_dSase"/>
</dbReference>
<dbReference type="Gene3D" id="3.40.640.10">
    <property type="entry name" value="Type I PLP-dependent aspartate aminotransferase-like (Major domain)"/>
    <property type="match status" value="1"/>
</dbReference>